<dbReference type="RefSeq" id="XP_019617507.1">
    <property type="nucleotide sequence ID" value="XM_019761948.1"/>
</dbReference>
<feature type="compositionally biased region" description="Pro residues" evidence="2">
    <location>
        <begin position="409"/>
        <end position="418"/>
    </location>
</feature>
<evidence type="ECO:0000313" key="3">
    <source>
        <dbReference type="Proteomes" id="UP000515135"/>
    </source>
</evidence>
<dbReference type="PANTHER" id="PTHR14429:SF22">
    <property type="entry name" value="AGAP013055-PA"/>
    <property type="match status" value="1"/>
</dbReference>
<feature type="compositionally biased region" description="Polar residues" evidence="2">
    <location>
        <begin position="1198"/>
        <end position="1208"/>
    </location>
</feature>
<feature type="compositionally biased region" description="Polar residues" evidence="2">
    <location>
        <begin position="358"/>
        <end position="372"/>
    </location>
</feature>
<feature type="compositionally biased region" description="Basic residues" evidence="2">
    <location>
        <begin position="322"/>
        <end position="343"/>
    </location>
</feature>
<feature type="compositionally biased region" description="Polar residues" evidence="2">
    <location>
        <begin position="784"/>
        <end position="793"/>
    </location>
</feature>
<dbReference type="RefSeq" id="XP_019617501.1">
    <property type="nucleotide sequence ID" value="XM_019761942.1"/>
</dbReference>
<dbReference type="AlphaFoldDB" id="A0A6P4YFF8"/>
<feature type="compositionally biased region" description="Basic and acidic residues" evidence="2">
    <location>
        <begin position="927"/>
        <end position="938"/>
    </location>
</feature>
<feature type="region of interest" description="Disordered" evidence="2">
    <location>
        <begin position="287"/>
        <end position="451"/>
    </location>
</feature>
<feature type="compositionally biased region" description="Low complexity" evidence="2">
    <location>
        <begin position="271"/>
        <end position="281"/>
    </location>
</feature>
<feature type="compositionally biased region" description="Low complexity" evidence="2">
    <location>
        <begin position="435"/>
        <end position="449"/>
    </location>
</feature>
<feature type="compositionally biased region" description="Low complexity" evidence="2">
    <location>
        <begin position="287"/>
        <end position="303"/>
    </location>
</feature>
<feature type="compositionally biased region" description="Pro residues" evidence="2">
    <location>
        <begin position="767"/>
        <end position="778"/>
    </location>
</feature>
<reference evidence="4 5" key="1">
    <citation type="submission" date="2025-04" db="UniProtKB">
        <authorList>
            <consortium name="RefSeq"/>
        </authorList>
    </citation>
    <scope>IDENTIFICATION</scope>
    <source>
        <tissue evidence="4 5">Gonad</tissue>
    </source>
</reference>
<sequence length="1208" mass="134037">MDSEARQRSQRQRRRERARELQQQREREREAQLQAARERERNVQQPEGEGGEDRENSRPAPRPASRPASRQSAEEDTSPPAHRERPRPRPRKQRRESHSASSQEEDIIDGFAISSFSSMDALENESPNKLVDRRNRDKAPARRGMEDGENGKAQKRRKKTKMRSSYHGKTDDENTRPEGTNANGPSQRASSRDRLSDASTHSSSGRGYMCDSESEDDRNSDAGSENLFRAVTSNPPVTRPAPPTTTLNSSFSISSITANLNHNRDEKREQPVSSAPSGVAVVNNHHSNSYVHSHGHGLSNNHSHSSHSHSHSHSQGLSQSHGHGHTHTHSSHSHSHSQVHNHSRGHEEKEKKRESINRDTAFSKTNSWTSPNHQPPRIGPTPHISPIVGPNPSFSLSLTSHTPTFSPSLGPPPPPPHTPHSMSMFSTLPPPPPLTSSSFSLPGTGPSFGAGREQDMLRRELDSRFLASQDRPGPAAGPAAEGRGPAPVRPFLGLGGEVHQHQHQHMHQHQHTHNHSYHPPLPLGGSLVPTPAPHMFDKFPKIDAAPFYRPTLGSQLGIPPYPAGLSPMLPHNAGPFGSGTHGAFQPKADDARSGFPLGRIPGAPLGISKEPTPKQKTGKWCAVHVHVAWQIYHHQQKAKAEAQGEGHKPDLLGRPPGGPNMFNIQHRSHELSCPTSMLQSAGKGGLPHTPATPFGPAPGPSAHNSFLSPPGPFGMSPFARPNFGPLGTSLGFGGLGNGSMFGNRDMPAIPGLGNPHDPWNRLHRTPPSFPTPPNPNPWGPSSLKPESQTTSLLSEAEREQREKEKQEEREREKDRERKREREREREHERDRSKSPASEHHRNDSRDHMKEHDRERNHANSHDNGENKSRTEDNRSRDGRDSARSTENRPLQNGPDSRISPYRFPGDKSSGQHDGKSDSAFNNVAKPNDVKVKEEKREEDGEVLVVSERQRHSASSLERMERPRSEADITSHPGIVPTMGSISMLERTRMMAGQFGLPDRPRLPGPHLGMWPADPMRDPFRDSYHRAFDFNRAELHHRNDFMAREAMMRDHMIHRLTAPNMLPHDRFREREPLEYNRDSLLRNDMERAAHLRTDDRDRFMREEFERSKMLGMVPGGADMHPMYPGGMHYPRPTATPPSSHTNSVHKASSSPASNPPPLIPSASANSAPRSTNNSPATNPRSAGGSPAQEQNTSKDRDVSVNSTEDSQAR</sequence>
<evidence type="ECO:0000313" key="5">
    <source>
        <dbReference type="RefSeq" id="XP_019617507.1"/>
    </source>
</evidence>
<name>A0A6P4YFF8_BRABE</name>
<feature type="region of interest" description="Disordered" evidence="2">
    <location>
        <begin position="675"/>
        <end position="709"/>
    </location>
</feature>
<gene>
    <name evidence="4 5" type="primary">LOC109464849</name>
</gene>
<dbReference type="OrthoDB" id="10060000at2759"/>
<feature type="compositionally biased region" description="Basic residues" evidence="2">
    <location>
        <begin position="84"/>
        <end position="95"/>
    </location>
</feature>
<keyword evidence="1" id="KW-0597">Phosphoprotein</keyword>
<feature type="compositionally biased region" description="Basic and acidic residues" evidence="2">
    <location>
        <begin position="638"/>
        <end position="651"/>
    </location>
</feature>
<feature type="compositionally biased region" description="Low complexity" evidence="2">
    <location>
        <begin position="471"/>
        <end position="487"/>
    </location>
</feature>
<keyword evidence="3" id="KW-1185">Reference proteome</keyword>
<evidence type="ECO:0000256" key="2">
    <source>
        <dbReference type="SAM" id="MobiDB-lite"/>
    </source>
</evidence>
<evidence type="ECO:0000256" key="1">
    <source>
        <dbReference type="ARBA" id="ARBA00022553"/>
    </source>
</evidence>
<feature type="region of interest" description="Disordered" evidence="2">
    <location>
        <begin position="1"/>
        <end position="250"/>
    </location>
</feature>
<dbReference type="Pfam" id="PF15336">
    <property type="entry name" value="Auts2"/>
    <property type="match status" value="1"/>
</dbReference>
<dbReference type="GeneID" id="109464849"/>
<feature type="region of interest" description="Disordered" evidence="2">
    <location>
        <begin position="637"/>
        <end position="659"/>
    </location>
</feature>
<feature type="region of interest" description="Disordered" evidence="2">
    <location>
        <begin position="468"/>
        <end position="487"/>
    </location>
</feature>
<accession>A0A6P4YFF8</accession>
<feature type="compositionally biased region" description="Polar residues" evidence="2">
    <location>
        <begin position="1135"/>
        <end position="1145"/>
    </location>
</feature>
<feature type="compositionally biased region" description="Polar residues" evidence="2">
    <location>
        <begin position="1168"/>
        <end position="1179"/>
    </location>
</feature>
<feature type="compositionally biased region" description="Basic residues" evidence="2">
    <location>
        <begin position="153"/>
        <end position="166"/>
    </location>
</feature>
<feature type="compositionally biased region" description="Basic and acidic residues" evidence="2">
    <location>
        <begin position="344"/>
        <end position="357"/>
    </location>
</feature>
<feature type="compositionally biased region" description="Polar residues" evidence="2">
    <location>
        <begin position="392"/>
        <end position="402"/>
    </location>
</feature>
<organism evidence="3 5">
    <name type="scientific">Branchiostoma belcheri</name>
    <name type="common">Amphioxus</name>
    <dbReference type="NCBI Taxonomy" id="7741"/>
    <lineage>
        <taxon>Eukaryota</taxon>
        <taxon>Metazoa</taxon>
        <taxon>Chordata</taxon>
        <taxon>Cephalochordata</taxon>
        <taxon>Leptocardii</taxon>
        <taxon>Amphioxiformes</taxon>
        <taxon>Branchiostomatidae</taxon>
        <taxon>Branchiostoma</taxon>
    </lineage>
</organism>
<proteinExistence type="predicted"/>
<evidence type="ECO:0000313" key="4">
    <source>
        <dbReference type="RefSeq" id="XP_019617501.1"/>
    </source>
</evidence>
<feature type="compositionally biased region" description="Basic and acidic residues" evidence="2">
    <location>
        <begin position="957"/>
        <end position="968"/>
    </location>
</feature>
<feature type="compositionally biased region" description="Basic and acidic residues" evidence="2">
    <location>
        <begin position="795"/>
        <end position="886"/>
    </location>
</feature>
<dbReference type="InterPro" id="IPR023246">
    <property type="entry name" value="AUTS2"/>
</dbReference>
<protein>
    <submittedName>
        <fullName evidence="4">Autism susceptibility gene 2 protein-like isoform X1</fullName>
    </submittedName>
    <submittedName>
        <fullName evidence="5">Autism susceptibility gene 2 protein-like isoform X2</fullName>
    </submittedName>
</protein>
<dbReference type="Proteomes" id="UP000515135">
    <property type="component" value="Unplaced"/>
</dbReference>
<feature type="region of interest" description="Disordered" evidence="2">
    <location>
        <begin position="746"/>
        <end position="976"/>
    </location>
</feature>
<dbReference type="PANTHER" id="PTHR14429">
    <property type="entry name" value="FIBROSIN FAMILY MEMBER"/>
    <property type="match status" value="1"/>
</dbReference>
<feature type="region of interest" description="Disordered" evidence="2">
    <location>
        <begin position="1121"/>
        <end position="1208"/>
    </location>
</feature>
<dbReference type="PRINTS" id="PR02044">
    <property type="entry name" value="FIBROSIN1LPF"/>
</dbReference>
<feature type="compositionally biased region" description="Basic and acidic residues" evidence="2">
    <location>
        <begin position="17"/>
        <end position="42"/>
    </location>
</feature>
<dbReference type="KEGG" id="bbel:109464849"/>
<feature type="region of interest" description="Disordered" evidence="2">
    <location>
        <begin position="262"/>
        <end position="281"/>
    </location>
</feature>
<feature type="compositionally biased region" description="Basic and acidic residues" evidence="2">
    <location>
        <begin position="130"/>
        <end position="152"/>
    </location>
</feature>